<dbReference type="SUPFAM" id="SSF49313">
    <property type="entry name" value="Cadherin-like"/>
    <property type="match status" value="1"/>
</dbReference>
<proteinExistence type="predicted"/>
<protein>
    <recommendedName>
        <fullName evidence="4">Cadherin domain-containing protein</fullName>
    </recommendedName>
</protein>
<dbReference type="EMBL" id="CATNWA010005372">
    <property type="protein sequence ID" value="CAI9549898.1"/>
    <property type="molecule type" value="Genomic_DNA"/>
</dbReference>
<dbReference type="PROSITE" id="PS50268">
    <property type="entry name" value="CADHERIN_2"/>
    <property type="match status" value="1"/>
</dbReference>
<dbReference type="InterPro" id="IPR040667">
    <property type="entry name" value="Ret_CLD3"/>
</dbReference>
<organism evidence="5 6">
    <name type="scientific">Staurois parvus</name>
    <dbReference type="NCBI Taxonomy" id="386267"/>
    <lineage>
        <taxon>Eukaryota</taxon>
        <taxon>Metazoa</taxon>
        <taxon>Chordata</taxon>
        <taxon>Craniata</taxon>
        <taxon>Vertebrata</taxon>
        <taxon>Euteleostomi</taxon>
        <taxon>Amphibia</taxon>
        <taxon>Batrachia</taxon>
        <taxon>Anura</taxon>
        <taxon>Neobatrachia</taxon>
        <taxon>Ranoidea</taxon>
        <taxon>Ranidae</taxon>
        <taxon>Staurois</taxon>
    </lineage>
</organism>
<dbReference type="Gene3D" id="2.60.40.60">
    <property type="entry name" value="Cadherins"/>
    <property type="match status" value="1"/>
</dbReference>
<evidence type="ECO:0000256" key="1">
    <source>
        <dbReference type="ARBA" id="ARBA00004370"/>
    </source>
</evidence>
<reference evidence="5" key="1">
    <citation type="submission" date="2023-05" db="EMBL/GenBank/DDBJ databases">
        <authorList>
            <person name="Stuckert A."/>
        </authorList>
    </citation>
    <scope>NUCLEOTIDE SEQUENCE</scope>
</reference>
<accession>A0ABN9BQP2</accession>
<evidence type="ECO:0000259" key="4">
    <source>
        <dbReference type="PROSITE" id="PS50268"/>
    </source>
</evidence>
<feature type="non-terminal residue" evidence="5">
    <location>
        <position position="238"/>
    </location>
</feature>
<comment type="caution">
    <text evidence="5">The sequence shown here is derived from an EMBL/GenBank/DDBJ whole genome shotgun (WGS) entry which is preliminary data.</text>
</comment>
<evidence type="ECO:0000256" key="3">
    <source>
        <dbReference type="PROSITE-ProRule" id="PRU00043"/>
    </source>
</evidence>
<evidence type="ECO:0000256" key="2">
    <source>
        <dbReference type="ARBA" id="ARBA00023136"/>
    </source>
</evidence>
<evidence type="ECO:0000313" key="6">
    <source>
        <dbReference type="Proteomes" id="UP001162483"/>
    </source>
</evidence>
<dbReference type="Pfam" id="PF17812">
    <property type="entry name" value="RET_CLD3"/>
    <property type="match status" value="1"/>
</dbReference>
<name>A0ABN9BQP2_9NEOB</name>
<dbReference type="Proteomes" id="UP001162483">
    <property type="component" value="Unassembled WGS sequence"/>
</dbReference>
<feature type="domain" description="Cadherin" evidence="4">
    <location>
        <begin position="81"/>
        <end position="154"/>
    </location>
</feature>
<dbReference type="SMART" id="SM00112">
    <property type="entry name" value="CA"/>
    <property type="match status" value="1"/>
</dbReference>
<dbReference type="InterPro" id="IPR002126">
    <property type="entry name" value="Cadherin-like_dom"/>
</dbReference>
<keyword evidence="3" id="KW-0106">Calcium</keyword>
<evidence type="ECO:0000313" key="5">
    <source>
        <dbReference type="EMBL" id="CAI9549898.1"/>
    </source>
</evidence>
<keyword evidence="2" id="KW-0472">Membrane</keyword>
<comment type="subcellular location">
    <subcellularLocation>
        <location evidence="1">Membrane</location>
    </subcellularLocation>
</comment>
<gene>
    <name evidence="5" type="ORF">SPARVUS_LOCUS3417236</name>
</gene>
<sequence>SIFPRFRLKVSTAAVKEDCDKAAFSYIYLSFKNIISANCSSPQLKDLCFGNPDLLFHIKEERPHGRFYQFHPRFTLQKCRNVSVSYTLLLDKNSPFYYNPNSSEVYLTRSLDREMRENYDFVAKCTVRDSTREVDVEQSFQIRVDDIDDNPPQLFNDTNTANVVVEYERKEGTMLGSLLVLDRDSTPVYPQGSSHNKYNETIINNESFVQEMFQVKRELSEYKFWSDGHGVRGTLHEF</sequence>
<dbReference type="InterPro" id="IPR015919">
    <property type="entry name" value="Cadherin-like_sf"/>
</dbReference>
<feature type="non-terminal residue" evidence="5">
    <location>
        <position position="1"/>
    </location>
</feature>
<keyword evidence="6" id="KW-1185">Reference proteome</keyword>